<accession>A0A1Y1HWS5</accession>
<feature type="region of interest" description="Disordered" evidence="1">
    <location>
        <begin position="84"/>
        <end position="225"/>
    </location>
</feature>
<dbReference type="AlphaFoldDB" id="A0A1Y1HWS5"/>
<gene>
    <name evidence="2" type="ORF">KFL_000670350</name>
</gene>
<sequence>MFSPFHQSPRSSDVMCCDISRALASEVALPGKGSKRNDKFKTYVHKDLLTTPEWEDIQERFGLSALGTTLKRHEAGGKQMTVLDQAFHSGGPNGDEHMYANQSQKKSEGAGAVVRAPQDSKKRKRRKGGGAMKKRSGEESKPAGEKPGYELCKPSDAEGRNKSCAAGEGESESPRGARAQSGGTRADTRLQSQTVGSCAQPHLGGLPAQPRSPEQVGCAATSAAT</sequence>
<dbReference type="EMBL" id="DF237016">
    <property type="protein sequence ID" value="GAQ80977.1"/>
    <property type="molecule type" value="Genomic_DNA"/>
</dbReference>
<evidence type="ECO:0000256" key="1">
    <source>
        <dbReference type="SAM" id="MobiDB-lite"/>
    </source>
</evidence>
<feature type="compositionally biased region" description="Basic residues" evidence="1">
    <location>
        <begin position="121"/>
        <end position="134"/>
    </location>
</feature>
<feature type="compositionally biased region" description="Basic and acidic residues" evidence="1">
    <location>
        <begin position="135"/>
        <end position="161"/>
    </location>
</feature>
<evidence type="ECO:0000313" key="2">
    <source>
        <dbReference type="EMBL" id="GAQ80977.1"/>
    </source>
</evidence>
<proteinExistence type="predicted"/>
<evidence type="ECO:0000313" key="3">
    <source>
        <dbReference type="Proteomes" id="UP000054558"/>
    </source>
</evidence>
<organism evidence="2 3">
    <name type="scientific">Klebsormidium nitens</name>
    <name type="common">Green alga</name>
    <name type="synonym">Ulothrix nitens</name>
    <dbReference type="NCBI Taxonomy" id="105231"/>
    <lineage>
        <taxon>Eukaryota</taxon>
        <taxon>Viridiplantae</taxon>
        <taxon>Streptophyta</taxon>
        <taxon>Klebsormidiophyceae</taxon>
        <taxon>Klebsormidiales</taxon>
        <taxon>Klebsormidiaceae</taxon>
        <taxon>Klebsormidium</taxon>
    </lineage>
</organism>
<name>A0A1Y1HWS5_KLENI</name>
<reference evidence="2 3" key="1">
    <citation type="journal article" date="2014" name="Nat. Commun.">
        <title>Klebsormidium flaccidum genome reveals primary factors for plant terrestrial adaptation.</title>
        <authorList>
            <person name="Hori K."/>
            <person name="Maruyama F."/>
            <person name="Fujisawa T."/>
            <person name="Togashi T."/>
            <person name="Yamamoto N."/>
            <person name="Seo M."/>
            <person name="Sato S."/>
            <person name="Yamada T."/>
            <person name="Mori H."/>
            <person name="Tajima N."/>
            <person name="Moriyama T."/>
            <person name="Ikeuchi M."/>
            <person name="Watanabe M."/>
            <person name="Wada H."/>
            <person name="Kobayashi K."/>
            <person name="Saito M."/>
            <person name="Masuda T."/>
            <person name="Sasaki-Sekimoto Y."/>
            <person name="Mashiguchi K."/>
            <person name="Awai K."/>
            <person name="Shimojima M."/>
            <person name="Masuda S."/>
            <person name="Iwai M."/>
            <person name="Nobusawa T."/>
            <person name="Narise T."/>
            <person name="Kondo S."/>
            <person name="Saito H."/>
            <person name="Sato R."/>
            <person name="Murakawa M."/>
            <person name="Ihara Y."/>
            <person name="Oshima-Yamada Y."/>
            <person name="Ohtaka K."/>
            <person name="Satoh M."/>
            <person name="Sonobe K."/>
            <person name="Ishii M."/>
            <person name="Ohtani R."/>
            <person name="Kanamori-Sato M."/>
            <person name="Honoki R."/>
            <person name="Miyazaki D."/>
            <person name="Mochizuki H."/>
            <person name="Umetsu J."/>
            <person name="Higashi K."/>
            <person name="Shibata D."/>
            <person name="Kamiya Y."/>
            <person name="Sato N."/>
            <person name="Nakamura Y."/>
            <person name="Tabata S."/>
            <person name="Ida S."/>
            <person name="Kurokawa K."/>
            <person name="Ohta H."/>
        </authorList>
    </citation>
    <scope>NUCLEOTIDE SEQUENCE [LARGE SCALE GENOMIC DNA]</scope>
    <source>
        <strain evidence="2 3">NIES-2285</strain>
    </source>
</reference>
<dbReference type="Proteomes" id="UP000054558">
    <property type="component" value="Unassembled WGS sequence"/>
</dbReference>
<keyword evidence="3" id="KW-1185">Reference proteome</keyword>
<protein>
    <submittedName>
        <fullName evidence="2">Uncharacterized protein</fullName>
    </submittedName>
</protein>